<dbReference type="AlphaFoldDB" id="A0A9P5STK7"/>
<proteinExistence type="predicted"/>
<dbReference type="EMBL" id="JAAAUY010000081">
    <property type="protein sequence ID" value="KAF9335909.1"/>
    <property type="molecule type" value="Genomic_DNA"/>
</dbReference>
<comment type="caution">
    <text evidence="1">The sequence shown here is derived from an EMBL/GenBank/DDBJ whole genome shotgun (WGS) entry which is preliminary data.</text>
</comment>
<keyword evidence="2" id="KW-1185">Reference proteome</keyword>
<organism evidence="1 2">
    <name type="scientific">Podila minutissima</name>
    <dbReference type="NCBI Taxonomy" id="64525"/>
    <lineage>
        <taxon>Eukaryota</taxon>
        <taxon>Fungi</taxon>
        <taxon>Fungi incertae sedis</taxon>
        <taxon>Mucoromycota</taxon>
        <taxon>Mortierellomycotina</taxon>
        <taxon>Mortierellomycetes</taxon>
        <taxon>Mortierellales</taxon>
        <taxon>Mortierellaceae</taxon>
        <taxon>Podila</taxon>
    </lineage>
</organism>
<sequence>MTTWLLWVAVKTQQQAKRHKETKYFDLVIKRKAVSQLMGSFINWQQEQKKDVKHAWDAKLCRQEEFSKVANGLLQMVGRSIGWPCMEHQKVVIAIGLAKFSSTHGPPALNSSLEANKACLLGYLVVGINEYYLSKRCHIYNNFVSQTSEWRALCCHTCKRFRWQDVMASYNMNIVIKGHLKDQQRPQFL</sequence>
<dbReference type="Proteomes" id="UP000696485">
    <property type="component" value="Unassembled WGS sequence"/>
</dbReference>
<accession>A0A9P5STK7</accession>
<name>A0A9P5STK7_9FUNG</name>
<reference evidence="1" key="1">
    <citation type="journal article" date="2020" name="Fungal Divers.">
        <title>Resolving the Mortierellaceae phylogeny through synthesis of multi-gene phylogenetics and phylogenomics.</title>
        <authorList>
            <person name="Vandepol N."/>
            <person name="Liber J."/>
            <person name="Desiro A."/>
            <person name="Na H."/>
            <person name="Kennedy M."/>
            <person name="Barry K."/>
            <person name="Grigoriev I.V."/>
            <person name="Miller A.N."/>
            <person name="O'Donnell K."/>
            <person name="Stajich J.E."/>
            <person name="Bonito G."/>
        </authorList>
    </citation>
    <scope>NUCLEOTIDE SEQUENCE</scope>
    <source>
        <strain evidence="1">NVP1</strain>
    </source>
</reference>
<evidence type="ECO:0000313" key="2">
    <source>
        <dbReference type="Proteomes" id="UP000696485"/>
    </source>
</evidence>
<protein>
    <submittedName>
        <fullName evidence="1">Uncharacterized protein</fullName>
    </submittedName>
</protein>
<evidence type="ECO:0000313" key="1">
    <source>
        <dbReference type="EMBL" id="KAF9335909.1"/>
    </source>
</evidence>
<gene>
    <name evidence="1" type="ORF">BG006_010334</name>
</gene>